<evidence type="ECO:0000313" key="2">
    <source>
        <dbReference type="Proteomes" id="UP000623467"/>
    </source>
</evidence>
<comment type="caution">
    <text evidence="1">The sequence shown here is derived from an EMBL/GenBank/DDBJ whole genome shotgun (WGS) entry which is preliminary data.</text>
</comment>
<proteinExistence type="predicted"/>
<sequence length="370" mass="42588">MSQYPMHSSETLSRLRAALDLFHANKSIFVDLGIRDNFNIPKLHKISHYPVTVKLFGTTDNYNTEYTERLHIDLAKDAYRATNRKDEYLQMTLWLERKEKILRHGKFTHWWHAGAPAPMVPSGQWRASDVLQHRHLQMAKFPSARGVSIATLEAKYGAIYFRDAFARFVVGFNNPNFSTRQIEDAANDFFLPFQTISTFHKIKFWNEDPLGREGAIDTCDVVHVKPGYTNKRSKSIGGRFDTAIINDGAGAHSGVTGYRVGQVRVVFSISERIREYIFPAQQPPKFLAYVEWFSKFPTRPDPNHGMYKISRPMERLASIIPVDNIRRSVHLFPEFGPVAPRDWTSGNVLEKCSKFYVSPWSDRHAYITVT</sequence>
<name>A0A8H7D050_9AGAR</name>
<evidence type="ECO:0000313" key="1">
    <source>
        <dbReference type="EMBL" id="KAF7354552.1"/>
    </source>
</evidence>
<accession>A0A8H7D050</accession>
<dbReference type="EMBL" id="JACAZH010000011">
    <property type="protein sequence ID" value="KAF7354552.1"/>
    <property type="molecule type" value="Genomic_DNA"/>
</dbReference>
<protein>
    <submittedName>
        <fullName evidence="1">Uncharacterized protein</fullName>
    </submittedName>
</protein>
<reference evidence="1" key="1">
    <citation type="submission" date="2020-05" db="EMBL/GenBank/DDBJ databases">
        <title>Mycena genomes resolve the evolution of fungal bioluminescence.</title>
        <authorList>
            <person name="Tsai I.J."/>
        </authorList>
    </citation>
    <scope>NUCLEOTIDE SEQUENCE</scope>
    <source>
        <strain evidence="1">160909Yilan</strain>
    </source>
</reference>
<keyword evidence="2" id="KW-1185">Reference proteome</keyword>
<organism evidence="1 2">
    <name type="scientific">Mycena sanguinolenta</name>
    <dbReference type="NCBI Taxonomy" id="230812"/>
    <lineage>
        <taxon>Eukaryota</taxon>
        <taxon>Fungi</taxon>
        <taxon>Dikarya</taxon>
        <taxon>Basidiomycota</taxon>
        <taxon>Agaricomycotina</taxon>
        <taxon>Agaricomycetes</taxon>
        <taxon>Agaricomycetidae</taxon>
        <taxon>Agaricales</taxon>
        <taxon>Marasmiineae</taxon>
        <taxon>Mycenaceae</taxon>
        <taxon>Mycena</taxon>
    </lineage>
</organism>
<dbReference type="AlphaFoldDB" id="A0A8H7D050"/>
<dbReference type="Proteomes" id="UP000623467">
    <property type="component" value="Unassembled WGS sequence"/>
</dbReference>
<dbReference type="OrthoDB" id="3252362at2759"/>
<gene>
    <name evidence="1" type="ORF">MSAN_01368100</name>
</gene>